<evidence type="ECO:0000313" key="3">
    <source>
        <dbReference type="Proteomes" id="UP000008783"/>
    </source>
</evidence>
<proteinExistence type="predicted"/>
<dbReference type="VEuPathDB" id="FungiDB:PGTG_19314"/>
<sequence length="59" mass="6629">MVEEERDAEFNYHDQCHPRPASKLSGLPAPQSRSKGEELVPHTAQSRLGPHGLNTWHAQ</sequence>
<dbReference type="KEGG" id="pgr:PGTG_19314"/>
<dbReference type="HOGENOM" id="CLU_2961896_0_0_1"/>
<name>E3L9P2_PUCGT</name>
<accession>E3L9P2</accession>
<reference key="1">
    <citation type="submission" date="2007-01" db="EMBL/GenBank/DDBJ databases">
        <title>The Genome Sequence of Puccinia graminis f. sp. tritici Strain CRL 75-36-700-3.</title>
        <authorList>
            <consortium name="The Broad Institute Genome Sequencing Platform"/>
            <person name="Birren B."/>
            <person name="Lander E."/>
            <person name="Galagan J."/>
            <person name="Nusbaum C."/>
            <person name="Devon K."/>
            <person name="Cuomo C."/>
            <person name="Jaffe D."/>
            <person name="Butler J."/>
            <person name="Alvarez P."/>
            <person name="Gnerre S."/>
            <person name="Grabherr M."/>
            <person name="Mauceli E."/>
            <person name="Brockman W."/>
            <person name="Young S."/>
            <person name="LaButti K."/>
            <person name="Sykes S."/>
            <person name="DeCaprio D."/>
            <person name="Crawford M."/>
            <person name="Koehrsen M."/>
            <person name="Engels R."/>
            <person name="Montgomery P."/>
            <person name="Pearson M."/>
            <person name="Howarth C."/>
            <person name="Larson L."/>
            <person name="White J."/>
            <person name="Zeng Q."/>
            <person name="Kodira C."/>
            <person name="Yandava C."/>
            <person name="Alvarado L."/>
            <person name="O'Leary S."/>
            <person name="Szabo L."/>
            <person name="Dean R."/>
            <person name="Schein J."/>
        </authorList>
    </citation>
    <scope>NUCLEOTIDE SEQUENCE</scope>
    <source>
        <strain>CRL 75-36-700-3</strain>
    </source>
</reference>
<evidence type="ECO:0000256" key="1">
    <source>
        <dbReference type="SAM" id="MobiDB-lite"/>
    </source>
</evidence>
<feature type="region of interest" description="Disordered" evidence="1">
    <location>
        <begin position="1"/>
        <end position="59"/>
    </location>
</feature>
<dbReference type="Proteomes" id="UP000008783">
    <property type="component" value="Unassembled WGS sequence"/>
</dbReference>
<feature type="compositionally biased region" description="Basic and acidic residues" evidence="1">
    <location>
        <begin position="8"/>
        <end position="17"/>
    </location>
</feature>
<dbReference type="RefSeq" id="XP_003337686.1">
    <property type="nucleotide sequence ID" value="XM_003337638.1"/>
</dbReference>
<dbReference type="AlphaFoldDB" id="E3L9P2"/>
<dbReference type="GeneID" id="10543499"/>
<reference evidence="3" key="2">
    <citation type="journal article" date="2011" name="Proc. Natl. Acad. Sci. U.S.A.">
        <title>Obligate biotrophy features unraveled by the genomic analysis of rust fungi.</title>
        <authorList>
            <person name="Duplessis S."/>
            <person name="Cuomo C.A."/>
            <person name="Lin Y.-C."/>
            <person name="Aerts A."/>
            <person name="Tisserant E."/>
            <person name="Veneault-Fourrey C."/>
            <person name="Joly D.L."/>
            <person name="Hacquard S."/>
            <person name="Amselem J."/>
            <person name="Cantarel B.L."/>
            <person name="Chiu R."/>
            <person name="Coutinho P.M."/>
            <person name="Feau N."/>
            <person name="Field M."/>
            <person name="Frey P."/>
            <person name="Gelhaye E."/>
            <person name="Goldberg J."/>
            <person name="Grabherr M.G."/>
            <person name="Kodira C.D."/>
            <person name="Kohler A."/>
            <person name="Kuees U."/>
            <person name="Lindquist E.A."/>
            <person name="Lucas S.M."/>
            <person name="Mago R."/>
            <person name="Mauceli E."/>
            <person name="Morin E."/>
            <person name="Murat C."/>
            <person name="Pangilinan J.L."/>
            <person name="Park R."/>
            <person name="Pearson M."/>
            <person name="Quesneville H."/>
            <person name="Rouhier N."/>
            <person name="Sakthikumar S."/>
            <person name="Salamov A.A."/>
            <person name="Schmutz J."/>
            <person name="Selles B."/>
            <person name="Shapiro H."/>
            <person name="Tanguay P."/>
            <person name="Tuskan G.A."/>
            <person name="Henrissat B."/>
            <person name="Van de Peer Y."/>
            <person name="Rouze P."/>
            <person name="Ellis J.G."/>
            <person name="Dodds P.N."/>
            <person name="Schein J.E."/>
            <person name="Zhong S."/>
            <person name="Hamelin R.C."/>
            <person name="Grigoriev I.V."/>
            <person name="Szabo L.J."/>
            <person name="Martin F."/>
        </authorList>
    </citation>
    <scope>NUCLEOTIDE SEQUENCE [LARGE SCALE GENOMIC DNA]</scope>
    <source>
        <strain evidence="3">CRL 75-36-700-3 / race SCCL</strain>
    </source>
</reference>
<organism evidence="2 3">
    <name type="scientific">Puccinia graminis f. sp. tritici (strain CRL 75-36-700-3 / race SCCL)</name>
    <name type="common">Black stem rust fungus</name>
    <dbReference type="NCBI Taxonomy" id="418459"/>
    <lineage>
        <taxon>Eukaryota</taxon>
        <taxon>Fungi</taxon>
        <taxon>Dikarya</taxon>
        <taxon>Basidiomycota</taxon>
        <taxon>Pucciniomycotina</taxon>
        <taxon>Pucciniomycetes</taxon>
        <taxon>Pucciniales</taxon>
        <taxon>Pucciniaceae</taxon>
        <taxon>Puccinia</taxon>
    </lineage>
</organism>
<protein>
    <submittedName>
        <fullName evidence="2">Uncharacterized protein</fullName>
    </submittedName>
</protein>
<keyword evidence="3" id="KW-1185">Reference proteome</keyword>
<evidence type="ECO:0000313" key="2">
    <source>
        <dbReference type="EMBL" id="EFP93267.1"/>
    </source>
</evidence>
<gene>
    <name evidence="2" type="ORF">PGTG_19314</name>
</gene>
<dbReference type="InParanoid" id="E3L9P2"/>
<dbReference type="EMBL" id="DS178387">
    <property type="protein sequence ID" value="EFP93267.1"/>
    <property type="molecule type" value="Genomic_DNA"/>
</dbReference>